<dbReference type="PANTHER" id="PTHR47506:SF3">
    <property type="entry name" value="HTH-TYPE TRANSCRIPTIONAL REGULATOR LMRA"/>
    <property type="match status" value="1"/>
</dbReference>
<organism evidence="6 7">
    <name type="scientific">Lysinibacillus pakistanensis</name>
    <dbReference type="NCBI Taxonomy" id="759811"/>
    <lineage>
        <taxon>Bacteria</taxon>
        <taxon>Bacillati</taxon>
        <taxon>Bacillota</taxon>
        <taxon>Bacilli</taxon>
        <taxon>Bacillales</taxon>
        <taxon>Bacillaceae</taxon>
        <taxon>Lysinibacillus</taxon>
    </lineage>
</organism>
<protein>
    <submittedName>
        <fullName evidence="6">TetR/AcrR family transcriptional regulator</fullName>
    </submittedName>
</protein>
<dbReference type="SUPFAM" id="SSF48498">
    <property type="entry name" value="Tetracyclin repressor-like, C-terminal domain"/>
    <property type="match status" value="1"/>
</dbReference>
<dbReference type="SUPFAM" id="SSF46689">
    <property type="entry name" value="Homeodomain-like"/>
    <property type="match status" value="1"/>
</dbReference>
<dbReference type="PROSITE" id="PS50977">
    <property type="entry name" value="HTH_TETR_2"/>
    <property type="match status" value="1"/>
</dbReference>
<accession>A0AAX3WZR3</accession>
<dbReference type="InterPro" id="IPR036271">
    <property type="entry name" value="Tet_transcr_reg_TetR-rel_C_sf"/>
</dbReference>
<proteinExistence type="predicted"/>
<feature type="DNA-binding region" description="H-T-H motif" evidence="4">
    <location>
        <begin position="27"/>
        <end position="46"/>
    </location>
</feature>
<dbReference type="InterPro" id="IPR011075">
    <property type="entry name" value="TetR_C"/>
</dbReference>
<keyword evidence="3" id="KW-0804">Transcription</keyword>
<reference evidence="6" key="1">
    <citation type="submission" date="2023-05" db="EMBL/GenBank/DDBJ databases">
        <title>Comparative genomics of Bacillaceae isolates and their secondary metabolite potential.</title>
        <authorList>
            <person name="Song L."/>
            <person name="Nielsen L.J."/>
            <person name="Mohite O."/>
            <person name="Xu X."/>
            <person name="Weber T."/>
            <person name="Kovacs A.T."/>
        </authorList>
    </citation>
    <scope>NUCLEOTIDE SEQUENCE</scope>
    <source>
        <strain evidence="6">LY1</strain>
    </source>
</reference>
<dbReference type="PANTHER" id="PTHR47506">
    <property type="entry name" value="TRANSCRIPTIONAL REGULATORY PROTEIN"/>
    <property type="match status" value="1"/>
</dbReference>
<evidence type="ECO:0000256" key="2">
    <source>
        <dbReference type="ARBA" id="ARBA00023125"/>
    </source>
</evidence>
<dbReference type="Gene3D" id="1.10.357.10">
    <property type="entry name" value="Tetracycline Repressor, domain 2"/>
    <property type="match status" value="1"/>
</dbReference>
<evidence type="ECO:0000256" key="1">
    <source>
        <dbReference type="ARBA" id="ARBA00023015"/>
    </source>
</evidence>
<keyword evidence="2 4" id="KW-0238">DNA-binding</keyword>
<dbReference type="Pfam" id="PF16925">
    <property type="entry name" value="TetR_C_13"/>
    <property type="match status" value="1"/>
</dbReference>
<evidence type="ECO:0000256" key="4">
    <source>
        <dbReference type="PROSITE-ProRule" id="PRU00335"/>
    </source>
</evidence>
<dbReference type="Pfam" id="PF00440">
    <property type="entry name" value="TetR_N"/>
    <property type="match status" value="1"/>
</dbReference>
<name>A0AAX3WZR3_9BACI</name>
<dbReference type="AlphaFoldDB" id="A0AAX3WZR3"/>
<evidence type="ECO:0000313" key="6">
    <source>
        <dbReference type="EMBL" id="WHY52136.1"/>
    </source>
</evidence>
<dbReference type="InterPro" id="IPR009057">
    <property type="entry name" value="Homeodomain-like_sf"/>
</dbReference>
<dbReference type="Proteomes" id="UP001178322">
    <property type="component" value="Chromosome"/>
</dbReference>
<gene>
    <name evidence="6" type="ORF">QNH24_02570</name>
</gene>
<sequence>MKEDTTRDLIIQTSLKLFNKQGYNLTSIQDIMNATGLPKGAIYRRFENKNEIAIASFNHSMEIIWEHYFKATQFKASATDKLIAMFEIYQDAVYNPPVDGGCPLLNTAIESDDGFQELHELAAKAHNQTLLFIQSIIEEGISSQEFCQDIDSYSLASFLFSTLEGAIMASRLSLNNEHMLHSIRQIKILLQYYSIKNQEV</sequence>
<dbReference type="EMBL" id="CP126101">
    <property type="protein sequence ID" value="WHY52136.1"/>
    <property type="molecule type" value="Genomic_DNA"/>
</dbReference>
<keyword evidence="1" id="KW-0805">Transcription regulation</keyword>
<dbReference type="InterPro" id="IPR001647">
    <property type="entry name" value="HTH_TetR"/>
</dbReference>
<evidence type="ECO:0000256" key="3">
    <source>
        <dbReference type="ARBA" id="ARBA00023163"/>
    </source>
</evidence>
<evidence type="ECO:0000313" key="7">
    <source>
        <dbReference type="Proteomes" id="UP001178322"/>
    </source>
</evidence>
<feature type="domain" description="HTH tetR-type" evidence="5">
    <location>
        <begin position="4"/>
        <end position="64"/>
    </location>
</feature>
<dbReference type="PRINTS" id="PR00455">
    <property type="entry name" value="HTHTETR"/>
</dbReference>
<evidence type="ECO:0000259" key="5">
    <source>
        <dbReference type="PROSITE" id="PS50977"/>
    </source>
</evidence>
<dbReference type="GO" id="GO:0003677">
    <property type="term" value="F:DNA binding"/>
    <property type="evidence" value="ECO:0007669"/>
    <property type="project" value="UniProtKB-UniRule"/>
</dbReference>